<dbReference type="Gene3D" id="3.20.20.80">
    <property type="entry name" value="Glycosidases"/>
    <property type="match status" value="1"/>
</dbReference>
<protein>
    <submittedName>
        <fullName evidence="4">Glycogen operon protein GlgX homolog</fullName>
    </submittedName>
</protein>
<dbReference type="GO" id="GO:0005975">
    <property type="term" value="P:carbohydrate metabolic process"/>
    <property type="evidence" value="ECO:0007669"/>
    <property type="project" value="InterPro"/>
</dbReference>
<dbReference type="InterPro" id="IPR006047">
    <property type="entry name" value="GH13_cat_dom"/>
</dbReference>
<dbReference type="InterPro" id="IPR017853">
    <property type="entry name" value="GH"/>
</dbReference>
<keyword evidence="5" id="KW-1185">Reference proteome</keyword>
<dbReference type="GO" id="GO:0004553">
    <property type="term" value="F:hydrolase activity, hydrolyzing O-glycosyl compounds"/>
    <property type="evidence" value="ECO:0007669"/>
    <property type="project" value="InterPro"/>
</dbReference>
<feature type="signal peptide" evidence="2">
    <location>
        <begin position="1"/>
        <end position="20"/>
    </location>
</feature>
<gene>
    <name evidence="4" type="ORF">UABAM_01950</name>
</gene>
<proteinExistence type="inferred from homology"/>
<dbReference type="RefSeq" id="WP_151967791.1">
    <property type="nucleotide sequence ID" value="NZ_AP019860.1"/>
</dbReference>
<evidence type="ECO:0000313" key="4">
    <source>
        <dbReference type="EMBL" id="BBM83597.1"/>
    </source>
</evidence>
<dbReference type="PANTHER" id="PTHR43002">
    <property type="entry name" value="GLYCOGEN DEBRANCHING ENZYME"/>
    <property type="match status" value="1"/>
</dbReference>
<evidence type="ECO:0000256" key="2">
    <source>
        <dbReference type="SAM" id="SignalP"/>
    </source>
</evidence>
<dbReference type="EMBL" id="AP019860">
    <property type="protein sequence ID" value="BBM83597.1"/>
    <property type="molecule type" value="Genomic_DNA"/>
</dbReference>
<dbReference type="SUPFAM" id="SSF81296">
    <property type="entry name" value="E set domains"/>
    <property type="match status" value="1"/>
</dbReference>
<evidence type="ECO:0000256" key="1">
    <source>
        <dbReference type="ARBA" id="ARBA00008061"/>
    </source>
</evidence>
<keyword evidence="2" id="KW-0732">Signal</keyword>
<sequence>MTRVLLITLFAIATVCADFANVETAASSEEKYGAHIDAANWVHFVVYSPNAQQVDLLLFSAEKDQKPSQEIPMEKHGDNWKIKVRGQRVGEGLLYMYRAKGAYNVRPGAPFGLSFNDTYYLNDPYSYLNQNVSFSRVFLSIPYGDSDESVYAGGGKSIVYDHRKDTHPGYVKIPHRDLIVYELHVQDYTARIQSLDRQKRGTYLGLATPGLRTPGGLSAGLDHLVELGVNAVELMPVMEYDEETGNLPDRYNHWGYMTTNFFTPEARYASRKGQQVVELKKLIRELHKRKIAVFMDVVYNHTAEQSPWEHKNRLAVKYYNFMGLCNTEIYRSTANGKYYFNNTGTGNDVTFFGGNRFTKRWTNDSLAMWYKVYGVDGFRFDLARILADGSGNAADWVDNDPRFQGAHLHAEPWDLGGQWWNFMDSGGWNYSNNRWTKWLGRYRDHMRRFSASGMKDRSLFKRLIEGRGATSTAGESASSKPWRSINMLTCHDGYTLRDVVYFNDADGSHNCWDSNGDENLRREREKLMMGVLLTSQGVPLILQGDEFGRTKSGAQTQSDAHNTYNYESKNGASYINNVNWIDWNLKDGNTNKSPNGPRYGRELFHWTKNLISLRKKWTHFRRDHFPTYADNSQKGSSNNAKYTYTWENKAFNTPTQLSVVWWGKQGEPDLMLIYNENWEDFTVGNLGDWSQGDWKVLARSWYGEKSDFVNLDNWQQQPNVGGSFTVKARSMAILVSDND</sequence>
<organism evidence="4 5">
    <name type="scientific">Uabimicrobium amorphum</name>
    <dbReference type="NCBI Taxonomy" id="2596890"/>
    <lineage>
        <taxon>Bacteria</taxon>
        <taxon>Pseudomonadati</taxon>
        <taxon>Planctomycetota</taxon>
        <taxon>Candidatus Uabimicrobiia</taxon>
        <taxon>Candidatus Uabimicrobiales</taxon>
        <taxon>Candidatus Uabimicrobiaceae</taxon>
        <taxon>Candidatus Uabimicrobium</taxon>
    </lineage>
</organism>
<evidence type="ECO:0000259" key="3">
    <source>
        <dbReference type="SMART" id="SM00642"/>
    </source>
</evidence>
<dbReference type="KEGG" id="uam:UABAM_01950"/>
<dbReference type="InterPro" id="IPR013783">
    <property type="entry name" value="Ig-like_fold"/>
</dbReference>
<dbReference type="Proteomes" id="UP000326354">
    <property type="component" value="Chromosome"/>
</dbReference>
<dbReference type="InterPro" id="IPR014756">
    <property type="entry name" value="Ig_E-set"/>
</dbReference>
<dbReference type="AlphaFoldDB" id="A0A5S9IL98"/>
<dbReference type="Gene3D" id="2.60.40.10">
    <property type="entry name" value="Immunoglobulins"/>
    <property type="match status" value="1"/>
</dbReference>
<reference evidence="4 5" key="1">
    <citation type="submission" date="2019-08" db="EMBL/GenBank/DDBJ databases">
        <title>Complete genome sequence of Candidatus Uab amorphum.</title>
        <authorList>
            <person name="Shiratori T."/>
            <person name="Suzuki S."/>
            <person name="Kakizawa Y."/>
            <person name="Ishida K."/>
        </authorList>
    </citation>
    <scope>NUCLEOTIDE SEQUENCE [LARGE SCALE GENOMIC DNA]</scope>
    <source>
        <strain evidence="4 5">SRT547</strain>
    </source>
</reference>
<dbReference type="Pfam" id="PF02922">
    <property type="entry name" value="CBM_48"/>
    <property type="match status" value="1"/>
</dbReference>
<dbReference type="OrthoDB" id="226102at2"/>
<dbReference type="SMART" id="SM00642">
    <property type="entry name" value="Aamy"/>
    <property type="match status" value="1"/>
</dbReference>
<comment type="similarity">
    <text evidence="1">Belongs to the glycosyl hydrolase 13 family.</text>
</comment>
<feature type="domain" description="Glycosyl hydrolase family 13 catalytic" evidence="3">
    <location>
        <begin position="195"/>
        <end position="614"/>
    </location>
</feature>
<name>A0A5S9IL98_UABAM</name>
<dbReference type="SUPFAM" id="SSF51445">
    <property type="entry name" value="(Trans)glycosidases"/>
    <property type="match status" value="1"/>
</dbReference>
<feature type="chain" id="PRO_5024958524" evidence="2">
    <location>
        <begin position="21"/>
        <end position="739"/>
    </location>
</feature>
<dbReference type="Pfam" id="PF00128">
    <property type="entry name" value="Alpha-amylase"/>
    <property type="match status" value="1"/>
</dbReference>
<accession>A0A5S9IL98</accession>
<dbReference type="InterPro" id="IPR004193">
    <property type="entry name" value="Glyco_hydro_13_N"/>
</dbReference>
<evidence type="ECO:0000313" key="5">
    <source>
        <dbReference type="Proteomes" id="UP000326354"/>
    </source>
</evidence>